<evidence type="ECO:0000313" key="1">
    <source>
        <dbReference type="EnsemblMetazoa" id="CJA18834.1"/>
    </source>
</evidence>
<reference evidence="1" key="2">
    <citation type="submission" date="2022-06" db="UniProtKB">
        <authorList>
            <consortium name="EnsemblMetazoa"/>
        </authorList>
    </citation>
    <scope>IDENTIFICATION</scope>
    <source>
        <strain evidence="1">DF5081</strain>
    </source>
</reference>
<dbReference type="Proteomes" id="UP000005237">
    <property type="component" value="Unassembled WGS sequence"/>
</dbReference>
<reference evidence="2" key="1">
    <citation type="submission" date="2010-08" db="EMBL/GenBank/DDBJ databases">
        <authorList>
            <consortium name="Caenorhabditis japonica Sequencing Consortium"/>
            <person name="Wilson R.K."/>
        </authorList>
    </citation>
    <scope>NUCLEOTIDE SEQUENCE [LARGE SCALE GENOMIC DNA]</scope>
    <source>
        <strain evidence="2">DF5081</strain>
    </source>
</reference>
<keyword evidence="2" id="KW-1185">Reference proteome</keyword>
<protein>
    <submittedName>
        <fullName evidence="1">Uncharacterized protein</fullName>
    </submittedName>
</protein>
<sequence>MNSTILDSAHVAANPLLSPNVEYARAPYNLTDVHAVTEFDGVPDLSEAGYDCIRYMGTCNGGQIYLGRERKKLKDFVAVKAFCSEQVDDYTQIAKISKKNAAQRSTDVRCETSPMRL</sequence>
<accession>A0A8R1I2D6</accession>
<dbReference type="AlphaFoldDB" id="A0A8R1I2D6"/>
<evidence type="ECO:0000313" key="2">
    <source>
        <dbReference type="Proteomes" id="UP000005237"/>
    </source>
</evidence>
<name>A0A8R1I2D6_CAEJA</name>
<dbReference type="EnsemblMetazoa" id="CJA18834.1">
    <property type="protein sequence ID" value="CJA18834.1"/>
    <property type="gene ID" value="WBGene00138038"/>
</dbReference>
<proteinExistence type="predicted"/>
<organism evidence="1 2">
    <name type="scientific">Caenorhabditis japonica</name>
    <dbReference type="NCBI Taxonomy" id="281687"/>
    <lineage>
        <taxon>Eukaryota</taxon>
        <taxon>Metazoa</taxon>
        <taxon>Ecdysozoa</taxon>
        <taxon>Nematoda</taxon>
        <taxon>Chromadorea</taxon>
        <taxon>Rhabditida</taxon>
        <taxon>Rhabditina</taxon>
        <taxon>Rhabditomorpha</taxon>
        <taxon>Rhabditoidea</taxon>
        <taxon>Rhabditidae</taxon>
        <taxon>Peloderinae</taxon>
        <taxon>Caenorhabditis</taxon>
    </lineage>
</organism>